<dbReference type="AlphaFoldDB" id="A0A2G7G8Z0"/>
<keyword evidence="4" id="KW-0804">Transcription</keyword>
<dbReference type="PROSITE" id="PS00463">
    <property type="entry name" value="ZN2_CY6_FUNGAL_1"/>
    <property type="match status" value="1"/>
</dbReference>
<dbReference type="Proteomes" id="UP000231358">
    <property type="component" value="Unassembled WGS sequence"/>
</dbReference>
<evidence type="ECO:0000313" key="8">
    <source>
        <dbReference type="EMBL" id="PIG89277.1"/>
    </source>
</evidence>
<dbReference type="PANTHER" id="PTHR37534">
    <property type="entry name" value="TRANSCRIPTIONAL ACTIVATOR PROTEIN UGA3"/>
    <property type="match status" value="1"/>
</dbReference>
<accession>A0A2G7G8Z0</accession>
<evidence type="ECO:0000313" key="9">
    <source>
        <dbReference type="Proteomes" id="UP000231358"/>
    </source>
</evidence>
<dbReference type="GO" id="GO:0000981">
    <property type="term" value="F:DNA-binding transcription factor activity, RNA polymerase II-specific"/>
    <property type="evidence" value="ECO:0007669"/>
    <property type="project" value="InterPro"/>
</dbReference>
<evidence type="ECO:0000259" key="7">
    <source>
        <dbReference type="PROSITE" id="PS50048"/>
    </source>
</evidence>
<dbReference type="Pfam" id="PF11951">
    <property type="entry name" value="Fungal_trans_2"/>
    <property type="match status" value="1"/>
</dbReference>
<dbReference type="SUPFAM" id="SSF57701">
    <property type="entry name" value="Zn2/Cys6 DNA-binding domain"/>
    <property type="match status" value="1"/>
</dbReference>
<dbReference type="InterPro" id="IPR036864">
    <property type="entry name" value="Zn2-C6_fun-type_DNA-bd_sf"/>
</dbReference>
<dbReference type="PANTHER" id="PTHR37534:SF11">
    <property type="entry name" value="ZN(II)2CYS6 TRANSCRIPTION FACTOR (EUROFUNG)"/>
    <property type="match status" value="1"/>
</dbReference>
<comment type="subcellular location">
    <subcellularLocation>
        <location evidence="1">Nucleus</location>
    </subcellularLocation>
</comment>
<dbReference type="Pfam" id="PF00172">
    <property type="entry name" value="Zn_clus"/>
    <property type="match status" value="1"/>
</dbReference>
<proteinExistence type="predicted"/>
<keyword evidence="2" id="KW-0805">Transcription regulation</keyword>
<evidence type="ECO:0000256" key="1">
    <source>
        <dbReference type="ARBA" id="ARBA00004123"/>
    </source>
</evidence>
<protein>
    <recommendedName>
        <fullName evidence="7">Zn(2)-C6 fungal-type domain-containing protein</fullName>
    </recommendedName>
</protein>
<keyword evidence="3" id="KW-0238">DNA-binding</keyword>
<dbReference type="InterPro" id="IPR021858">
    <property type="entry name" value="Fun_TF"/>
</dbReference>
<feature type="domain" description="Zn(2)-C6 fungal-type" evidence="7">
    <location>
        <begin position="42"/>
        <end position="72"/>
    </location>
</feature>
<dbReference type="CDD" id="cd00067">
    <property type="entry name" value="GAL4"/>
    <property type="match status" value="1"/>
</dbReference>
<dbReference type="GO" id="GO:0005634">
    <property type="term" value="C:nucleus"/>
    <property type="evidence" value="ECO:0007669"/>
    <property type="project" value="UniProtKB-SubCell"/>
</dbReference>
<dbReference type="Gene3D" id="4.10.240.10">
    <property type="entry name" value="Zn(2)-C6 fungal-type DNA-binding domain"/>
    <property type="match status" value="1"/>
</dbReference>
<reference evidence="8 9" key="1">
    <citation type="submission" date="2017-05" db="EMBL/GenBank/DDBJ databases">
        <title>Genome sequence for an aflatoxigenic pathogen of Argentinian peanut, Aspergillus arachidicola.</title>
        <authorList>
            <person name="Moore G."/>
            <person name="Beltz S.B."/>
            <person name="Mack B.M."/>
        </authorList>
    </citation>
    <scope>NUCLEOTIDE SEQUENCE [LARGE SCALE GENOMIC DNA]</scope>
    <source>
        <strain evidence="8 9">CBS 117610</strain>
    </source>
</reference>
<evidence type="ECO:0000256" key="3">
    <source>
        <dbReference type="ARBA" id="ARBA00023125"/>
    </source>
</evidence>
<evidence type="ECO:0000256" key="2">
    <source>
        <dbReference type="ARBA" id="ARBA00023015"/>
    </source>
</evidence>
<sequence>MTFFRVRFGPVKCLSPTRQERVQDNSPEQPTAPRRRPKSKLGCRECKARRVKCDETFPVCLCCVRRGLICSSTPRLSQWQIEMRWYSSQVDTIVNRRLLQYWLERVCRILVIDPEDNPFSFPVLEHIQEAPALVHIIQSVSARHEQYFSAEVARIALEERGKALASFRKELATGQTRPLLSILTALLLALSHGADRDMTDFGKWHLFAARTLINKMLEDTSHPWNLNPLFRLCLGIYLYWDMGCSYLVHPDEQQELDAPGLSLAVQQVGHWHHPMYGSCTDLIFILGNLGRYCRQLLYSGHRSFTREAQLEKQLYLWNAPSTEPTLVLLYESLRKHGLIMLYRTCGWNDNFTNPCLEEIGLEPLIHRYALETVDHLLQIPASSNYLNFQSLPILTAGSELGKEDKKLRDDVRHRLRALYSVNRLPVNLHALELLEEIWVACDIGYDRSPWIHYMLRRGWLLVLG</sequence>
<dbReference type="PROSITE" id="PS50048">
    <property type="entry name" value="ZN2_CY6_FUNGAL_2"/>
    <property type="match status" value="1"/>
</dbReference>
<dbReference type="EMBL" id="NEXV01000069">
    <property type="protein sequence ID" value="PIG89277.1"/>
    <property type="molecule type" value="Genomic_DNA"/>
</dbReference>
<organism evidence="8 9">
    <name type="scientific">Aspergillus arachidicola</name>
    <dbReference type="NCBI Taxonomy" id="656916"/>
    <lineage>
        <taxon>Eukaryota</taxon>
        <taxon>Fungi</taxon>
        <taxon>Dikarya</taxon>
        <taxon>Ascomycota</taxon>
        <taxon>Pezizomycotina</taxon>
        <taxon>Eurotiomycetes</taxon>
        <taxon>Eurotiomycetidae</taxon>
        <taxon>Eurotiales</taxon>
        <taxon>Aspergillaceae</taxon>
        <taxon>Aspergillus</taxon>
        <taxon>Aspergillus subgen. Circumdati</taxon>
    </lineage>
</organism>
<evidence type="ECO:0000256" key="4">
    <source>
        <dbReference type="ARBA" id="ARBA00023163"/>
    </source>
</evidence>
<keyword evidence="5" id="KW-0539">Nucleus</keyword>
<name>A0A2G7G8Z0_9EURO</name>
<dbReference type="InterPro" id="IPR001138">
    <property type="entry name" value="Zn2Cys6_DnaBD"/>
</dbReference>
<gene>
    <name evidence="8" type="ORF">AARAC_007504</name>
</gene>
<dbReference type="GO" id="GO:0008270">
    <property type="term" value="F:zinc ion binding"/>
    <property type="evidence" value="ECO:0007669"/>
    <property type="project" value="InterPro"/>
</dbReference>
<comment type="caution">
    <text evidence="8">The sequence shown here is derived from an EMBL/GenBank/DDBJ whole genome shotgun (WGS) entry which is preliminary data.</text>
</comment>
<dbReference type="GO" id="GO:0000976">
    <property type="term" value="F:transcription cis-regulatory region binding"/>
    <property type="evidence" value="ECO:0007669"/>
    <property type="project" value="TreeGrafter"/>
</dbReference>
<dbReference type="GO" id="GO:0045944">
    <property type="term" value="P:positive regulation of transcription by RNA polymerase II"/>
    <property type="evidence" value="ECO:0007669"/>
    <property type="project" value="TreeGrafter"/>
</dbReference>
<dbReference type="SMART" id="SM00066">
    <property type="entry name" value="GAL4"/>
    <property type="match status" value="1"/>
</dbReference>
<dbReference type="STRING" id="656916.A0A2G7G8Z0"/>
<feature type="region of interest" description="Disordered" evidence="6">
    <location>
        <begin position="19"/>
        <end position="38"/>
    </location>
</feature>
<evidence type="ECO:0000256" key="6">
    <source>
        <dbReference type="SAM" id="MobiDB-lite"/>
    </source>
</evidence>
<keyword evidence="9" id="KW-1185">Reference proteome</keyword>
<evidence type="ECO:0000256" key="5">
    <source>
        <dbReference type="ARBA" id="ARBA00023242"/>
    </source>
</evidence>